<feature type="region of interest" description="Disordered" evidence="1">
    <location>
        <begin position="105"/>
        <end position="127"/>
    </location>
</feature>
<comment type="caution">
    <text evidence="2">The sequence shown here is derived from an EMBL/GenBank/DDBJ whole genome shotgun (WGS) entry which is preliminary data.</text>
</comment>
<name>A0A5B7J9J7_PORTR</name>
<dbReference type="EMBL" id="VSRR010092794">
    <property type="protein sequence ID" value="MPC92872.1"/>
    <property type="molecule type" value="Genomic_DNA"/>
</dbReference>
<reference evidence="2 3" key="1">
    <citation type="submission" date="2019-05" db="EMBL/GenBank/DDBJ databases">
        <title>Another draft genome of Portunus trituberculatus and its Hox gene families provides insights of decapod evolution.</title>
        <authorList>
            <person name="Jeong J.-H."/>
            <person name="Song I."/>
            <person name="Kim S."/>
            <person name="Choi T."/>
            <person name="Kim D."/>
            <person name="Ryu S."/>
            <person name="Kim W."/>
        </authorList>
    </citation>
    <scope>NUCLEOTIDE SEQUENCE [LARGE SCALE GENOMIC DNA]</scope>
    <source>
        <tissue evidence="2">Muscle</tissue>
    </source>
</reference>
<accession>A0A5B7J9J7</accession>
<dbReference type="Proteomes" id="UP000324222">
    <property type="component" value="Unassembled WGS sequence"/>
</dbReference>
<evidence type="ECO:0000313" key="3">
    <source>
        <dbReference type="Proteomes" id="UP000324222"/>
    </source>
</evidence>
<organism evidence="2 3">
    <name type="scientific">Portunus trituberculatus</name>
    <name type="common">Swimming crab</name>
    <name type="synonym">Neptunus trituberculatus</name>
    <dbReference type="NCBI Taxonomy" id="210409"/>
    <lineage>
        <taxon>Eukaryota</taxon>
        <taxon>Metazoa</taxon>
        <taxon>Ecdysozoa</taxon>
        <taxon>Arthropoda</taxon>
        <taxon>Crustacea</taxon>
        <taxon>Multicrustacea</taxon>
        <taxon>Malacostraca</taxon>
        <taxon>Eumalacostraca</taxon>
        <taxon>Eucarida</taxon>
        <taxon>Decapoda</taxon>
        <taxon>Pleocyemata</taxon>
        <taxon>Brachyura</taxon>
        <taxon>Eubrachyura</taxon>
        <taxon>Portunoidea</taxon>
        <taxon>Portunidae</taxon>
        <taxon>Portuninae</taxon>
        <taxon>Portunus</taxon>
    </lineage>
</organism>
<protein>
    <submittedName>
        <fullName evidence="2">Uncharacterized protein</fullName>
    </submittedName>
</protein>
<sequence>MVYPPRTMGQRKGMYGYDVPSSSQHLFRTSLDIAGALDMSMERPPPVVSIHLQTPTKVDVYPVPQGQQEQLEEQHQLQPPSAPAATPGREDSCFLQVAKRRISVRSVRGGSGGVGGSSERLSLTHSK</sequence>
<dbReference type="AlphaFoldDB" id="A0A5B7J9J7"/>
<evidence type="ECO:0000256" key="1">
    <source>
        <dbReference type="SAM" id="MobiDB-lite"/>
    </source>
</evidence>
<gene>
    <name evidence="2" type="ORF">E2C01_087984</name>
</gene>
<proteinExistence type="predicted"/>
<feature type="region of interest" description="Disordered" evidence="1">
    <location>
        <begin position="64"/>
        <end position="91"/>
    </location>
</feature>
<keyword evidence="3" id="KW-1185">Reference proteome</keyword>
<evidence type="ECO:0000313" key="2">
    <source>
        <dbReference type="EMBL" id="MPC92872.1"/>
    </source>
</evidence>